<protein>
    <submittedName>
        <fullName evidence="1">Unannotated protein</fullName>
    </submittedName>
</protein>
<organism evidence="1">
    <name type="scientific">freshwater metagenome</name>
    <dbReference type="NCBI Taxonomy" id="449393"/>
    <lineage>
        <taxon>unclassified sequences</taxon>
        <taxon>metagenomes</taxon>
        <taxon>ecological metagenomes</taxon>
    </lineage>
</organism>
<dbReference type="AlphaFoldDB" id="A0A6J6LYD3"/>
<evidence type="ECO:0000313" key="1">
    <source>
        <dbReference type="EMBL" id="CAB4665514.1"/>
    </source>
</evidence>
<proteinExistence type="predicted"/>
<gene>
    <name evidence="1" type="ORF">UFOPK2310_00329</name>
</gene>
<name>A0A6J6LYD3_9ZZZZ</name>
<sequence length="82" mass="8973">MTATTVKVSAETRDRINELAAGQGLTAGSMIEKVLADYLWRQEVALAKQQMLDAPAEVWAAYLEETQTMDGSLADGLMVDPW</sequence>
<accession>A0A6J6LYD3</accession>
<dbReference type="EMBL" id="CAEZWW010000024">
    <property type="protein sequence ID" value="CAB4665514.1"/>
    <property type="molecule type" value="Genomic_DNA"/>
</dbReference>
<reference evidence="1" key="1">
    <citation type="submission" date="2020-05" db="EMBL/GenBank/DDBJ databases">
        <authorList>
            <person name="Chiriac C."/>
            <person name="Salcher M."/>
            <person name="Ghai R."/>
            <person name="Kavagutti S V."/>
        </authorList>
    </citation>
    <scope>NUCLEOTIDE SEQUENCE</scope>
</reference>